<keyword evidence="4" id="KW-0239">DNA-directed DNA polymerase</keyword>
<name>A0A1Y3B3P7_EURMA</name>
<evidence type="ECO:0000256" key="4">
    <source>
        <dbReference type="ARBA" id="ARBA00022932"/>
    </source>
</evidence>
<dbReference type="Gene3D" id="1.10.132.60">
    <property type="entry name" value="DNA polymerase family B, C-terminal domain"/>
    <property type="match status" value="1"/>
</dbReference>
<reference evidence="5 6" key="1">
    <citation type="submission" date="2017-03" db="EMBL/GenBank/DDBJ databases">
        <title>Genome Survey of Euroglyphus maynei.</title>
        <authorList>
            <person name="Arlian L.G."/>
            <person name="Morgan M.S."/>
            <person name="Rider S.D."/>
        </authorList>
    </citation>
    <scope>NUCLEOTIDE SEQUENCE [LARGE SCALE GENOMIC DNA]</scope>
    <source>
        <strain evidence="5">Arlian Lab</strain>
        <tissue evidence="5">Whole body</tissue>
    </source>
</reference>
<dbReference type="AlphaFoldDB" id="A0A1Y3B3P7"/>
<sequence>MVALRYNQLNLGKKLGSGDTVPFIICVDGTKKSATQRGYHLDEVRQKLVKQEDSNVETNTEKIPFHIDIDYYLSQQVFPVVSRLCEPLDGTDAIILAEFLGIDCHRHIDRGLSGGDQQQSRTDMNQTLSVACGDEKFDCCDSLFLRCPFDNCQEILEIRDLFCLWSNRKIRRLDPKE</sequence>
<dbReference type="GO" id="GO:0003887">
    <property type="term" value="F:DNA-directed DNA polymerase activity"/>
    <property type="evidence" value="ECO:0007669"/>
    <property type="project" value="UniProtKB-KW"/>
</dbReference>
<dbReference type="GO" id="GO:0006272">
    <property type="term" value="P:leading strand elongation"/>
    <property type="evidence" value="ECO:0007669"/>
    <property type="project" value="TreeGrafter"/>
</dbReference>
<dbReference type="OrthoDB" id="6537995at2759"/>
<accession>A0A1Y3B3P7</accession>
<dbReference type="InterPro" id="IPR042087">
    <property type="entry name" value="DNA_pol_B_thumb"/>
</dbReference>
<proteinExistence type="predicted"/>
<keyword evidence="6" id="KW-1185">Reference proteome</keyword>
<dbReference type="GO" id="GO:0006273">
    <property type="term" value="P:lagging strand elongation"/>
    <property type="evidence" value="ECO:0007669"/>
    <property type="project" value="TreeGrafter"/>
</dbReference>
<dbReference type="PANTHER" id="PTHR45861">
    <property type="entry name" value="DNA POLYMERASE ALPHA CATALYTIC SUBUNIT"/>
    <property type="match status" value="1"/>
</dbReference>
<evidence type="ECO:0000256" key="2">
    <source>
        <dbReference type="ARBA" id="ARBA00022679"/>
    </source>
</evidence>
<comment type="caution">
    <text evidence="5">The sequence shown here is derived from an EMBL/GenBank/DDBJ whole genome shotgun (WGS) entry which is preliminary data.</text>
</comment>
<dbReference type="GO" id="GO:1902975">
    <property type="term" value="P:mitotic DNA replication initiation"/>
    <property type="evidence" value="ECO:0007669"/>
    <property type="project" value="TreeGrafter"/>
</dbReference>
<protein>
    <recommendedName>
        <fullName evidence="1">DNA-directed DNA polymerase</fullName>
        <ecNumber evidence="1">2.7.7.7</ecNumber>
    </recommendedName>
</protein>
<dbReference type="SUPFAM" id="SSF56672">
    <property type="entry name" value="DNA/RNA polymerases"/>
    <property type="match status" value="1"/>
</dbReference>
<dbReference type="PANTHER" id="PTHR45861:SF1">
    <property type="entry name" value="DNA POLYMERASE ALPHA CATALYTIC SUBUNIT"/>
    <property type="match status" value="1"/>
</dbReference>
<feature type="non-terminal residue" evidence="5">
    <location>
        <position position="177"/>
    </location>
</feature>
<evidence type="ECO:0000313" key="5">
    <source>
        <dbReference type="EMBL" id="OTF74598.1"/>
    </source>
</evidence>
<dbReference type="Proteomes" id="UP000194236">
    <property type="component" value="Unassembled WGS sequence"/>
</dbReference>
<evidence type="ECO:0000256" key="1">
    <source>
        <dbReference type="ARBA" id="ARBA00012417"/>
    </source>
</evidence>
<gene>
    <name evidence="5" type="ORF">BLA29_010923</name>
</gene>
<dbReference type="GO" id="GO:0003682">
    <property type="term" value="F:chromatin binding"/>
    <property type="evidence" value="ECO:0007669"/>
    <property type="project" value="TreeGrafter"/>
</dbReference>
<keyword evidence="2" id="KW-0808">Transferase</keyword>
<dbReference type="GO" id="GO:0003697">
    <property type="term" value="F:single-stranded DNA binding"/>
    <property type="evidence" value="ECO:0007669"/>
    <property type="project" value="TreeGrafter"/>
</dbReference>
<organism evidence="5 6">
    <name type="scientific">Euroglyphus maynei</name>
    <name type="common">Mayne's house dust mite</name>
    <dbReference type="NCBI Taxonomy" id="6958"/>
    <lineage>
        <taxon>Eukaryota</taxon>
        <taxon>Metazoa</taxon>
        <taxon>Ecdysozoa</taxon>
        <taxon>Arthropoda</taxon>
        <taxon>Chelicerata</taxon>
        <taxon>Arachnida</taxon>
        <taxon>Acari</taxon>
        <taxon>Acariformes</taxon>
        <taxon>Sarcoptiformes</taxon>
        <taxon>Astigmata</taxon>
        <taxon>Psoroptidia</taxon>
        <taxon>Analgoidea</taxon>
        <taxon>Pyroglyphidae</taxon>
        <taxon>Pyroglyphinae</taxon>
        <taxon>Euroglyphus</taxon>
    </lineage>
</organism>
<dbReference type="InterPro" id="IPR043502">
    <property type="entry name" value="DNA/RNA_pol_sf"/>
</dbReference>
<keyword evidence="3" id="KW-0548">Nucleotidyltransferase</keyword>
<dbReference type="GO" id="GO:0005658">
    <property type="term" value="C:alpha DNA polymerase:primase complex"/>
    <property type="evidence" value="ECO:0007669"/>
    <property type="project" value="TreeGrafter"/>
</dbReference>
<evidence type="ECO:0000313" key="6">
    <source>
        <dbReference type="Proteomes" id="UP000194236"/>
    </source>
</evidence>
<dbReference type="EC" id="2.7.7.7" evidence="1"/>
<evidence type="ECO:0000256" key="3">
    <source>
        <dbReference type="ARBA" id="ARBA00022695"/>
    </source>
</evidence>
<dbReference type="GO" id="GO:0003688">
    <property type="term" value="F:DNA replication origin binding"/>
    <property type="evidence" value="ECO:0007669"/>
    <property type="project" value="TreeGrafter"/>
</dbReference>
<dbReference type="EMBL" id="MUJZ01046268">
    <property type="protein sequence ID" value="OTF74598.1"/>
    <property type="molecule type" value="Genomic_DNA"/>
</dbReference>